<organism evidence="2 3">
    <name type="scientific">Puniceispirillum marinum (strain IMCC1322)</name>
    <dbReference type="NCBI Taxonomy" id="488538"/>
    <lineage>
        <taxon>Bacteria</taxon>
        <taxon>Pseudomonadati</taxon>
        <taxon>Pseudomonadota</taxon>
        <taxon>Alphaproteobacteria</taxon>
        <taxon>Candidatus Puniceispirillales</taxon>
        <taxon>Candidatus Puniceispirillaceae</taxon>
        <taxon>Candidatus Puniceispirillum</taxon>
    </lineage>
</organism>
<dbReference type="AlphaFoldDB" id="D5BQI4"/>
<evidence type="ECO:0000313" key="2">
    <source>
        <dbReference type="EMBL" id="ADE40702.1"/>
    </source>
</evidence>
<dbReference type="Proteomes" id="UP000007460">
    <property type="component" value="Chromosome"/>
</dbReference>
<name>D5BQI4_PUNMI</name>
<keyword evidence="3" id="KW-1185">Reference proteome</keyword>
<protein>
    <submittedName>
        <fullName evidence="2">Diguanylate cyclase (GGDEF domain) with PAS/PAC sensor</fullName>
    </submittedName>
</protein>
<dbReference type="RefSeq" id="WP_013047328.1">
    <property type="nucleotide sequence ID" value="NC_014010.1"/>
</dbReference>
<dbReference type="KEGG" id="apb:SAR116_2458"/>
<sequence>MKIDIVLVGGIGFLLLVGALYLASVFVSKSNLSERAKRILHYAGFATVIIACILMFDWYSKTYMAQLAS</sequence>
<keyword evidence="1" id="KW-0812">Transmembrane</keyword>
<accession>D5BQI4</accession>
<evidence type="ECO:0000313" key="3">
    <source>
        <dbReference type="Proteomes" id="UP000007460"/>
    </source>
</evidence>
<feature type="transmembrane region" description="Helical" evidence="1">
    <location>
        <begin position="6"/>
        <end position="27"/>
    </location>
</feature>
<reference evidence="2 3" key="1">
    <citation type="journal article" date="2010" name="J. Bacteriol.">
        <title>Complete genome sequence of "Candidatus Puniceispirillum marinum" IMCC1322, a representative of the SAR116 clade in the Alphaproteobacteria.</title>
        <authorList>
            <person name="Oh H.M."/>
            <person name="Kwon K.K."/>
            <person name="Kang I."/>
            <person name="Kang S.G."/>
            <person name="Lee J.H."/>
            <person name="Kim S.J."/>
            <person name="Cho J.C."/>
        </authorList>
    </citation>
    <scope>NUCLEOTIDE SEQUENCE [LARGE SCALE GENOMIC DNA]</scope>
    <source>
        <strain evidence="2 3">IMCC1322</strain>
    </source>
</reference>
<gene>
    <name evidence="2" type="ordered locus">SAR116_2458</name>
</gene>
<proteinExistence type="predicted"/>
<evidence type="ECO:0000256" key="1">
    <source>
        <dbReference type="SAM" id="Phobius"/>
    </source>
</evidence>
<dbReference type="EMBL" id="CP001751">
    <property type="protein sequence ID" value="ADE40702.1"/>
    <property type="molecule type" value="Genomic_DNA"/>
</dbReference>
<dbReference type="STRING" id="488538.SAR116_2458"/>
<keyword evidence="1" id="KW-0472">Membrane</keyword>
<feature type="transmembrane region" description="Helical" evidence="1">
    <location>
        <begin position="39"/>
        <end position="59"/>
    </location>
</feature>
<dbReference type="HOGENOM" id="CLU_2772925_0_0_5"/>
<keyword evidence="1" id="KW-1133">Transmembrane helix</keyword>